<dbReference type="Proteomes" id="UP000288805">
    <property type="component" value="Unassembled WGS sequence"/>
</dbReference>
<feature type="compositionally biased region" description="Basic and acidic residues" evidence="1">
    <location>
        <begin position="1"/>
        <end position="17"/>
    </location>
</feature>
<evidence type="ECO:0000313" key="3">
    <source>
        <dbReference type="Proteomes" id="UP000288805"/>
    </source>
</evidence>
<feature type="compositionally biased region" description="Basic and acidic residues" evidence="1">
    <location>
        <begin position="26"/>
        <end position="39"/>
    </location>
</feature>
<organism evidence="2 3">
    <name type="scientific">Vitis vinifera</name>
    <name type="common">Grape</name>
    <dbReference type="NCBI Taxonomy" id="29760"/>
    <lineage>
        <taxon>Eukaryota</taxon>
        <taxon>Viridiplantae</taxon>
        <taxon>Streptophyta</taxon>
        <taxon>Embryophyta</taxon>
        <taxon>Tracheophyta</taxon>
        <taxon>Spermatophyta</taxon>
        <taxon>Magnoliopsida</taxon>
        <taxon>eudicotyledons</taxon>
        <taxon>Gunneridae</taxon>
        <taxon>Pentapetalae</taxon>
        <taxon>rosids</taxon>
        <taxon>Vitales</taxon>
        <taxon>Vitaceae</taxon>
        <taxon>Viteae</taxon>
        <taxon>Vitis</taxon>
    </lineage>
</organism>
<comment type="caution">
    <text evidence="2">The sequence shown here is derived from an EMBL/GenBank/DDBJ whole genome shotgun (WGS) entry which is preliminary data.</text>
</comment>
<protein>
    <submittedName>
        <fullName evidence="2">Uncharacterized protein</fullName>
    </submittedName>
</protein>
<accession>A0A438C8Z9</accession>
<reference evidence="2 3" key="1">
    <citation type="journal article" date="2018" name="PLoS Genet.">
        <title>Population sequencing reveals clonal diversity and ancestral inbreeding in the grapevine cultivar Chardonnay.</title>
        <authorList>
            <person name="Roach M.J."/>
            <person name="Johnson D.L."/>
            <person name="Bohlmann J."/>
            <person name="van Vuuren H.J."/>
            <person name="Jones S.J."/>
            <person name="Pretorius I.S."/>
            <person name="Schmidt S.A."/>
            <person name="Borneman A.R."/>
        </authorList>
    </citation>
    <scope>NUCLEOTIDE SEQUENCE [LARGE SCALE GENOMIC DNA]</scope>
    <source>
        <strain evidence="3">cv. Chardonnay</strain>
        <tissue evidence="2">Leaf</tissue>
    </source>
</reference>
<dbReference type="AlphaFoldDB" id="A0A438C8Z9"/>
<proteinExistence type="predicted"/>
<evidence type="ECO:0000256" key="1">
    <source>
        <dbReference type="SAM" id="MobiDB-lite"/>
    </source>
</evidence>
<feature type="compositionally biased region" description="Basic and acidic residues" evidence="1">
    <location>
        <begin position="52"/>
        <end position="65"/>
    </location>
</feature>
<sequence>MSKTDPHKVGTLKEGRKFSYGSYLRQSKEESSSNRRVQQDEETISTQVSRNMRCDKRSHLSDAIRARLGPQVPSAEGQSRMSETLRARLGPLAATPMSEGPSQLLRQQVEVSSMRAPPDFIN</sequence>
<dbReference type="EMBL" id="QGNW01002442">
    <property type="protein sequence ID" value="RVW19721.1"/>
    <property type="molecule type" value="Genomic_DNA"/>
</dbReference>
<gene>
    <name evidence="2" type="ORF">CK203_116132</name>
</gene>
<evidence type="ECO:0000313" key="2">
    <source>
        <dbReference type="EMBL" id="RVW19721.1"/>
    </source>
</evidence>
<name>A0A438C8Z9_VITVI</name>
<feature type="region of interest" description="Disordered" evidence="1">
    <location>
        <begin position="1"/>
        <end position="82"/>
    </location>
</feature>